<dbReference type="Proteomes" id="UP001152795">
    <property type="component" value="Unassembled WGS sequence"/>
</dbReference>
<evidence type="ECO:0000256" key="2">
    <source>
        <dbReference type="ARBA" id="ARBA00008055"/>
    </source>
</evidence>
<comment type="subunit">
    <text evidence="7">Homooctamer; active form. Homohexamer; low activity form.</text>
</comment>
<dbReference type="PANTHER" id="PTHR11458">
    <property type="entry name" value="DELTA-AMINOLEVULINIC ACID DEHYDRATASE"/>
    <property type="match status" value="1"/>
</dbReference>
<comment type="similarity">
    <text evidence="2 10">Belongs to the ALAD family.</text>
</comment>
<dbReference type="PRINTS" id="PR00144">
    <property type="entry name" value="DALDHYDRTASE"/>
</dbReference>
<evidence type="ECO:0000256" key="8">
    <source>
        <dbReference type="ARBA" id="ARBA00047651"/>
    </source>
</evidence>
<accession>A0A6S7ISZ9</accession>
<gene>
    <name evidence="11" type="ORF">PACLA_8A076524</name>
</gene>
<evidence type="ECO:0000256" key="4">
    <source>
        <dbReference type="ARBA" id="ARBA00023239"/>
    </source>
</evidence>
<keyword evidence="3" id="KW-0350">Heme biosynthesis</keyword>
<evidence type="ECO:0000313" key="12">
    <source>
        <dbReference type="Proteomes" id="UP001152795"/>
    </source>
</evidence>
<dbReference type="InterPro" id="IPR030656">
    <property type="entry name" value="ALAD_AS"/>
</dbReference>
<reference evidence="11" key="1">
    <citation type="submission" date="2020-04" db="EMBL/GenBank/DDBJ databases">
        <authorList>
            <person name="Alioto T."/>
            <person name="Alioto T."/>
            <person name="Gomez Garrido J."/>
        </authorList>
    </citation>
    <scope>NUCLEOTIDE SEQUENCE</scope>
    <source>
        <strain evidence="11">A484AB</strain>
    </source>
</reference>
<dbReference type="GO" id="GO:0006782">
    <property type="term" value="P:protoporphyrinogen IX biosynthetic process"/>
    <property type="evidence" value="ECO:0007669"/>
    <property type="project" value="UniProtKB-UniPathway"/>
</dbReference>
<dbReference type="GO" id="GO:0008270">
    <property type="term" value="F:zinc ion binding"/>
    <property type="evidence" value="ECO:0007669"/>
    <property type="project" value="TreeGrafter"/>
</dbReference>
<evidence type="ECO:0000256" key="10">
    <source>
        <dbReference type="RuleBase" id="RU004161"/>
    </source>
</evidence>
<evidence type="ECO:0000313" key="11">
    <source>
        <dbReference type="EMBL" id="CAB4020987.1"/>
    </source>
</evidence>
<keyword evidence="5 9" id="KW-0627">Porphyrin biosynthesis</keyword>
<organism evidence="11 12">
    <name type="scientific">Paramuricea clavata</name>
    <name type="common">Red gorgonian</name>
    <name type="synonym">Violescent sea-whip</name>
    <dbReference type="NCBI Taxonomy" id="317549"/>
    <lineage>
        <taxon>Eukaryota</taxon>
        <taxon>Metazoa</taxon>
        <taxon>Cnidaria</taxon>
        <taxon>Anthozoa</taxon>
        <taxon>Octocorallia</taxon>
        <taxon>Malacalcyonacea</taxon>
        <taxon>Plexauridae</taxon>
        <taxon>Paramuricea</taxon>
    </lineage>
</organism>
<protein>
    <recommendedName>
        <fullName evidence="9">Delta-aminolevulinic acid dehydratase</fullName>
        <ecNumber evidence="9">4.2.1.24</ecNumber>
    </recommendedName>
</protein>
<evidence type="ECO:0000256" key="6">
    <source>
        <dbReference type="ARBA" id="ARBA00025628"/>
    </source>
</evidence>
<dbReference type="GO" id="GO:0004655">
    <property type="term" value="F:porphobilinogen synthase activity"/>
    <property type="evidence" value="ECO:0007669"/>
    <property type="project" value="UniProtKB-EC"/>
</dbReference>
<dbReference type="AlphaFoldDB" id="A0A6S7ISZ9"/>
<dbReference type="InterPro" id="IPR013785">
    <property type="entry name" value="Aldolase_TIM"/>
</dbReference>
<dbReference type="GO" id="GO:0005829">
    <property type="term" value="C:cytosol"/>
    <property type="evidence" value="ECO:0007669"/>
    <property type="project" value="TreeGrafter"/>
</dbReference>
<comment type="caution">
    <text evidence="11">The sequence shown here is derived from an EMBL/GenBank/DDBJ whole genome shotgun (WGS) entry which is preliminary data.</text>
</comment>
<name>A0A6S7ISZ9_PARCT</name>
<dbReference type="PROSITE" id="PS00169">
    <property type="entry name" value="D_ALA_DEHYDRATASE"/>
    <property type="match status" value="1"/>
</dbReference>
<evidence type="ECO:0000256" key="5">
    <source>
        <dbReference type="ARBA" id="ARBA00023244"/>
    </source>
</evidence>
<dbReference type="Gene3D" id="3.20.20.70">
    <property type="entry name" value="Aldolase class I"/>
    <property type="match status" value="1"/>
</dbReference>
<dbReference type="Pfam" id="PF00490">
    <property type="entry name" value="ALAD"/>
    <property type="match status" value="1"/>
</dbReference>
<dbReference type="PANTHER" id="PTHR11458:SF0">
    <property type="entry name" value="DELTA-AMINOLEVULINIC ACID DEHYDRATASE"/>
    <property type="match status" value="1"/>
</dbReference>
<dbReference type="OrthoDB" id="1530at2759"/>
<evidence type="ECO:0000256" key="7">
    <source>
        <dbReference type="ARBA" id="ARBA00025861"/>
    </source>
</evidence>
<keyword evidence="4 9" id="KW-0456">Lyase</keyword>
<feature type="non-terminal residue" evidence="11">
    <location>
        <position position="275"/>
    </location>
</feature>
<dbReference type="EMBL" id="CACRXK020011215">
    <property type="protein sequence ID" value="CAB4020987.1"/>
    <property type="molecule type" value="Genomic_DNA"/>
</dbReference>
<evidence type="ECO:0000256" key="9">
    <source>
        <dbReference type="RuleBase" id="RU000515"/>
    </source>
</evidence>
<comment type="catalytic activity">
    <reaction evidence="8 9">
        <text>2 5-aminolevulinate = porphobilinogen + 2 H2O + H(+)</text>
        <dbReference type="Rhea" id="RHEA:24064"/>
        <dbReference type="ChEBI" id="CHEBI:15377"/>
        <dbReference type="ChEBI" id="CHEBI:15378"/>
        <dbReference type="ChEBI" id="CHEBI:58126"/>
        <dbReference type="ChEBI" id="CHEBI:356416"/>
        <dbReference type="EC" id="4.2.1.24"/>
    </reaction>
</comment>
<comment type="function">
    <text evidence="6">Catalyzes an early step in the biosynthesis of tetrapyrroles. Binds two molecules of 5-aminolevulinate per subunit, each at a distinct site, and catalyzes their condensation to form porphobilinogen.</text>
</comment>
<evidence type="ECO:0000256" key="3">
    <source>
        <dbReference type="ARBA" id="ARBA00023133"/>
    </source>
</evidence>
<proteinExistence type="inferred from homology"/>
<dbReference type="InterPro" id="IPR001731">
    <property type="entry name" value="ALAD"/>
</dbReference>
<evidence type="ECO:0000256" key="1">
    <source>
        <dbReference type="ARBA" id="ARBA00004694"/>
    </source>
</evidence>
<dbReference type="SUPFAM" id="SSF51569">
    <property type="entry name" value="Aldolase"/>
    <property type="match status" value="1"/>
</dbReference>
<keyword evidence="12" id="KW-1185">Reference proteome</keyword>
<sequence>MEGKLHSGFHHKLLREWQCINTDINPANLIYPIFITDEENSLEPIKSLPGQYRIGTERLAEFLQPLINKGLRSVLLFGVPTKFEKDYGGSSATDPKSPVLVGIQKLRSLFPDLLILCDVCLCAYTDNGHCGILNEDGSLNSARSNHRLAEVAVAYAKAGCHVVAPSDMNDGRIGMIKQKLSENSLDTKVSVMSYSAKFCSKFYGPFRDAAQSAPSQGDRSCYQLPPGSMGLAMRAVERDVNEGADMLMVKPGLPYLDVVRKTKDKFPNLPLAIYQ</sequence>
<comment type="pathway">
    <text evidence="1">Porphyrin-containing compound metabolism; protoporphyrin-IX biosynthesis; coproporphyrinogen-III from 5-aminolevulinate: step 1/4.</text>
</comment>
<dbReference type="UniPathway" id="UPA00251">
    <property type="reaction ID" value="UER00318"/>
</dbReference>
<dbReference type="EC" id="4.2.1.24" evidence="9"/>
<dbReference type="SMART" id="SM01004">
    <property type="entry name" value="ALAD"/>
    <property type="match status" value="1"/>
</dbReference>